<evidence type="ECO:0000313" key="1">
    <source>
        <dbReference type="EnsemblPlants" id="AVESA.00010b.r2.4AG0649040.1.CDS"/>
    </source>
</evidence>
<reference evidence="1" key="2">
    <citation type="submission" date="2025-09" db="UniProtKB">
        <authorList>
            <consortium name="EnsemblPlants"/>
        </authorList>
    </citation>
    <scope>IDENTIFICATION</scope>
</reference>
<dbReference type="EnsemblPlants" id="AVESA.00010b.r2.4AG0649040.1">
    <property type="protein sequence ID" value="AVESA.00010b.r2.4AG0649040.1.CDS"/>
    <property type="gene ID" value="AVESA.00010b.r2.4AG0649040"/>
</dbReference>
<proteinExistence type="predicted"/>
<keyword evidence="2" id="KW-1185">Reference proteome</keyword>
<accession>A0ACD5WMR5</accession>
<name>A0ACD5WMR5_AVESA</name>
<reference evidence="1" key="1">
    <citation type="submission" date="2021-05" db="EMBL/GenBank/DDBJ databases">
        <authorList>
            <person name="Scholz U."/>
            <person name="Mascher M."/>
            <person name="Fiebig A."/>
        </authorList>
    </citation>
    <scope>NUCLEOTIDE SEQUENCE [LARGE SCALE GENOMIC DNA]</scope>
</reference>
<dbReference type="Proteomes" id="UP001732700">
    <property type="component" value="Chromosome 4A"/>
</dbReference>
<protein>
    <submittedName>
        <fullName evidence="1">Uncharacterized protein</fullName>
    </submittedName>
</protein>
<organism evidence="1 2">
    <name type="scientific">Avena sativa</name>
    <name type="common">Oat</name>
    <dbReference type="NCBI Taxonomy" id="4498"/>
    <lineage>
        <taxon>Eukaryota</taxon>
        <taxon>Viridiplantae</taxon>
        <taxon>Streptophyta</taxon>
        <taxon>Embryophyta</taxon>
        <taxon>Tracheophyta</taxon>
        <taxon>Spermatophyta</taxon>
        <taxon>Magnoliopsida</taxon>
        <taxon>Liliopsida</taxon>
        <taxon>Poales</taxon>
        <taxon>Poaceae</taxon>
        <taxon>BOP clade</taxon>
        <taxon>Pooideae</taxon>
        <taxon>Poodae</taxon>
        <taxon>Poeae</taxon>
        <taxon>Poeae Chloroplast Group 1 (Aveneae type)</taxon>
        <taxon>Aveninae</taxon>
        <taxon>Avena</taxon>
    </lineage>
</organism>
<evidence type="ECO:0000313" key="2">
    <source>
        <dbReference type="Proteomes" id="UP001732700"/>
    </source>
</evidence>
<sequence>MNERQAIRAFLLMSYLVLVTRGIDAGTTDRWEKTGQILKDQRFRKTIIMEDGDVYDCIDVNHQPAFSHSLLKDHKIQMEPSSFPTGLNIKSSFQHEFVQANLSTIDCPIGMVPIQKNSKLDQITVHNINQVSNNHIQHEEAGIKYLDDLYGVRATINVYEPKVKKDNADLSQTGIQIDNGPEGQIDSIVVCYSVAPHYAGDSFARFHVAWTDGVLNKSCIDHNCPGFVQVSKSVGLGGRVQPVSVYNGPQYVITILIFKDPETKNWWLAYGEQNTLIGYWPSSLFTRIKDKGDFSFWGGHVAGPTASIYSPQIGSGHFASEGYGKAAFMRNIQIVDENNKLVTPNKYKDLVGTSDLLKYSVDGYKINKYGMHMYYGGPGILV</sequence>